<evidence type="ECO:0000256" key="1">
    <source>
        <dbReference type="SAM" id="MobiDB-lite"/>
    </source>
</evidence>
<gene>
    <name evidence="2" type="ORF">ABH903_000318</name>
</gene>
<evidence type="ECO:0000313" key="2">
    <source>
        <dbReference type="EMBL" id="MEY9257315.1"/>
    </source>
</evidence>
<dbReference type="InterPro" id="IPR010296">
    <property type="entry name" value="DUF899_thioredox"/>
</dbReference>
<feature type="region of interest" description="Disordered" evidence="1">
    <location>
        <begin position="245"/>
        <end position="272"/>
    </location>
</feature>
<accession>A0ABV4EFN1</accession>
<proteinExistence type="predicted"/>
<dbReference type="Pfam" id="PF05988">
    <property type="entry name" value="DUF899"/>
    <property type="match status" value="1"/>
</dbReference>
<protein>
    <submittedName>
        <fullName evidence="2">Dithiol-disulfide oxidoreductase (DUF899 family)</fullName>
    </submittedName>
</protein>
<organism evidence="2 3">
    <name type="scientific">Brevibacterium epidermidis</name>
    <dbReference type="NCBI Taxonomy" id="1698"/>
    <lineage>
        <taxon>Bacteria</taxon>
        <taxon>Bacillati</taxon>
        <taxon>Actinomycetota</taxon>
        <taxon>Actinomycetes</taxon>
        <taxon>Micrococcales</taxon>
        <taxon>Brevibacteriaceae</taxon>
        <taxon>Brevibacterium</taxon>
    </lineage>
</organism>
<dbReference type="EMBL" id="JBGBYS010000001">
    <property type="protein sequence ID" value="MEY9257315.1"/>
    <property type="molecule type" value="Genomic_DNA"/>
</dbReference>
<name>A0ABV4EFN1_BREEP</name>
<keyword evidence="3" id="KW-1185">Reference proteome</keyword>
<dbReference type="RefSeq" id="WP_370034704.1">
    <property type="nucleotide sequence ID" value="NZ_JBGBYS010000001.1"/>
</dbReference>
<sequence>MDPNPASVSDDSIPGSPPIVDMSTWAEASAALLEREKALTRESDAIAAARRRLPMVEVDGSVEVIGPDGAVPFTTLFGDNDELIIYQHMWYDGAPHQGQCEGCTTAAWQLDDSVYLAARGVSFAIVTAGDWSEVERFVDFMGYRAPWFSVRGLDAPIGGAMGNLQCYLRRGDRVFLTYSTTGRGIERVSPFLGLLDITPYGRREGWEEVPEGWPDPIDAGAPVGGHGAPISSCWRTDVDGVPDWGPTSRPVPQWTREGATAATTLGREGPCH</sequence>
<evidence type="ECO:0000313" key="3">
    <source>
        <dbReference type="Proteomes" id="UP001565435"/>
    </source>
</evidence>
<comment type="caution">
    <text evidence="2">The sequence shown here is derived from an EMBL/GenBank/DDBJ whole genome shotgun (WGS) entry which is preliminary data.</text>
</comment>
<reference evidence="2 3" key="1">
    <citation type="submission" date="2024-07" db="EMBL/GenBank/DDBJ databases">
        <title>Mealworm larvae gut microbial communities from Newark, Delaware, USA.</title>
        <authorList>
            <person name="Blenner M."/>
        </authorList>
    </citation>
    <scope>NUCLEOTIDE SEQUENCE [LARGE SCALE GENOMIC DNA]</scope>
    <source>
        <strain evidence="2 3">UD i117</strain>
    </source>
</reference>
<dbReference type="Proteomes" id="UP001565435">
    <property type="component" value="Unassembled WGS sequence"/>
</dbReference>